<protein>
    <recommendedName>
        <fullName evidence="12">Methylenetetrahydrofolate reductase</fullName>
        <ecNumber evidence="12">1.5.1.54</ecNumber>
    </recommendedName>
</protein>
<dbReference type="Gene3D" id="3.20.20.220">
    <property type="match status" value="1"/>
</dbReference>
<evidence type="ECO:0000256" key="11">
    <source>
        <dbReference type="ARBA" id="ARBA00048628"/>
    </source>
</evidence>
<proteinExistence type="inferred from homology"/>
<evidence type="ECO:0000256" key="10">
    <source>
        <dbReference type="ARBA" id="ARBA00034478"/>
    </source>
</evidence>
<dbReference type="Pfam" id="PF02219">
    <property type="entry name" value="MTHFR"/>
    <property type="match status" value="1"/>
</dbReference>
<evidence type="ECO:0000256" key="12">
    <source>
        <dbReference type="RuleBase" id="RU003862"/>
    </source>
</evidence>
<comment type="cofactor">
    <cofactor evidence="1 12">
        <name>FAD</name>
        <dbReference type="ChEBI" id="CHEBI:57692"/>
    </cofactor>
</comment>
<evidence type="ECO:0000313" key="13">
    <source>
        <dbReference type="EMBL" id="MBU3803895.1"/>
    </source>
</evidence>
<evidence type="ECO:0000256" key="1">
    <source>
        <dbReference type="ARBA" id="ARBA00001974"/>
    </source>
</evidence>
<reference evidence="13" key="1">
    <citation type="journal article" date="2021" name="PeerJ">
        <title>Extensive microbial diversity within the chicken gut microbiome revealed by metagenomics and culture.</title>
        <authorList>
            <person name="Gilroy R."/>
            <person name="Ravi A."/>
            <person name="Getino M."/>
            <person name="Pursley I."/>
            <person name="Horton D.L."/>
            <person name="Alikhan N.F."/>
            <person name="Baker D."/>
            <person name="Gharbi K."/>
            <person name="Hall N."/>
            <person name="Watson M."/>
            <person name="Adriaenssens E.M."/>
            <person name="Foster-Nyarko E."/>
            <person name="Jarju S."/>
            <person name="Secka A."/>
            <person name="Antonio M."/>
            <person name="Oren A."/>
            <person name="Chaudhuri R.R."/>
            <person name="La Ragione R."/>
            <person name="Hildebrand F."/>
            <person name="Pallen M.J."/>
        </authorList>
    </citation>
    <scope>NUCLEOTIDE SEQUENCE</scope>
    <source>
        <strain evidence="13">B5-657</strain>
    </source>
</reference>
<dbReference type="GO" id="GO:0106312">
    <property type="term" value="F:methylenetetrahydrofolate reductase (NADH) activity"/>
    <property type="evidence" value="ECO:0007669"/>
    <property type="project" value="UniProtKB-EC"/>
</dbReference>
<evidence type="ECO:0000256" key="5">
    <source>
        <dbReference type="ARBA" id="ARBA00022630"/>
    </source>
</evidence>
<evidence type="ECO:0000313" key="14">
    <source>
        <dbReference type="Proteomes" id="UP000824229"/>
    </source>
</evidence>
<dbReference type="GO" id="GO:0071949">
    <property type="term" value="F:FAD binding"/>
    <property type="evidence" value="ECO:0007669"/>
    <property type="project" value="TreeGrafter"/>
</dbReference>
<reference evidence="13" key="2">
    <citation type="submission" date="2021-04" db="EMBL/GenBank/DDBJ databases">
        <authorList>
            <person name="Gilroy R."/>
        </authorList>
    </citation>
    <scope>NUCLEOTIDE SEQUENCE</scope>
    <source>
        <strain evidence="13">B5-657</strain>
    </source>
</reference>
<dbReference type="InterPro" id="IPR003171">
    <property type="entry name" value="Mehydrof_redctse-like"/>
</dbReference>
<evidence type="ECO:0000256" key="7">
    <source>
        <dbReference type="ARBA" id="ARBA00023002"/>
    </source>
</evidence>
<dbReference type="GO" id="GO:0035999">
    <property type="term" value="P:tetrahydrofolate interconversion"/>
    <property type="evidence" value="ECO:0007669"/>
    <property type="project" value="TreeGrafter"/>
</dbReference>
<keyword evidence="4" id="KW-0028">Amino-acid biosynthesis</keyword>
<dbReference type="NCBIfam" id="TIGR00676">
    <property type="entry name" value="fadh2"/>
    <property type="match status" value="1"/>
</dbReference>
<gene>
    <name evidence="13" type="primary">metF</name>
    <name evidence="13" type="ORF">H9872_03965</name>
</gene>
<comment type="pathway">
    <text evidence="2 12">One-carbon metabolism; tetrahydrofolate interconversion.</text>
</comment>
<comment type="similarity">
    <text evidence="3 12">Belongs to the methylenetetrahydrofolate reductase family.</text>
</comment>
<dbReference type="GO" id="GO:0009086">
    <property type="term" value="P:methionine biosynthetic process"/>
    <property type="evidence" value="ECO:0007669"/>
    <property type="project" value="UniProtKB-KW"/>
</dbReference>
<dbReference type="PANTHER" id="PTHR45754:SF3">
    <property type="entry name" value="METHYLENETETRAHYDROFOLATE REDUCTASE (NADPH)"/>
    <property type="match status" value="1"/>
</dbReference>
<keyword evidence="5 12" id="KW-0285">Flavoprotein</keyword>
<name>A0A9E2KBN9_9FIRM</name>
<dbReference type="SUPFAM" id="SSF51730">
    <property type="entry name" value="FAD-linked oxidoreductase"/>
    <property type="match status" value="1"/>
</dbReference>
<keyword evidence="7 12" id="KW-0560">Oxidoreductase</keyword>
<keyword evidence="6 12" id="KW-0274">FAD</keyword>
<dbReference type="Proteomes" id="UP000824229">
    <property type="component" value="Unassembled WGS sequence"/>
</dbReference>
<evidence type="ECO:0000256" key="2">
    <source>
        <dbReference type="ARBA" id="ARBA00004777"/>
    </source>
</evidence>
<evidence type="ECO:0000256" key="8">
    <source>
        <dbReference type="ARBA" id="ARBA00023027"/>
    </source>
</evidence>
<dbReference type="GO" id="GO:0005829">
    <property type="term" value="C:cytosol"/>
    <property type="evidence" value="ECO:0007669"/>
    <property type="project" value="InterPro"/>
</dbReference>
<dbReference type="EC" id="1.5.1.54" evidence="12"/>
<evidence type="ECO:0000256" key="6">
    <source>
        <dbReference type="ARBA" id="ARBA00022827"/>
    </source>
</evidence>
<evidence type="ECO:0000256" key="4">
    <source>
        <dbReference type="ARBA" id="ARBA00022605"/>
    </source>
</evidence>
<dbReference type="EMBL" id="JAHLFQ010000080">
    <property type="protein sequence ID" value="MBU3803895.1"/>
    <property type="molecule type" value="Genomic_DNA"/>
</dbReference>
<comment type="pathway">
    <text evidence="10">Amino-acid biosynthesis; L-methionine biosynthesis via de novo pathway.</text>
</comment>
<sequence>MSKDFFSLEKPTFSFEIFPPKGEGNLKTVYDTVDALASLSPDLISVTYGAGGSSRENTAVIASDIQTKYNVPALAHLTCISSTKEEMDEILKELKEKGVENILAMRGDVTDTAKVGDFKHANELVSYIKANYDFRVFAACYPEKHTEAYSMAEDLRYLKQKVDAGADALITQLFFDNEVFYNFMDKVRGVGIDVPVIAGIMPITAASQLERMVSMCGASIPKEIQQFVKAYGHNSMAMKEAGIAYATKQIIDLLANGVDGIHIYTMNKPEVAKRIVENLRGILYALKVKRA</sequence>
<organism evidence="13 14">
    <name type="scientific">Candidatus Cellulosilyticum pullistercoris</name>
    <dbReference type="NCBI Taxonomy" id="2838521"/>
    <lineage>
        <taxon>Bacteria</taxon>
        <taxon>Bacillati</taxon>
        <taxon>Bacillota</taxon>
        <taxon>Clostridia</taxon>
        <taxon>Lachnospirales</taxon>
        <taxon>Cellulosilyticaceae</taxon>
        <taxon>Cellulosilyticum</taxon>
    </lineage>
</organism>
<evidence type="ECO:0000256" key="3">
    <source>
        <dbReference type="ARBA" id="ARBA00006743"/>
    </source>
</evidence>
<comment type="catalytic activity">
    <reaction evidence="11">
        <text>(6S)-5-methyl-5,6,7,8-tetrahydrofolate + NAD(+) = (6R)-5,10-methylene-5,6,7,8-tetrahydrofolate + NADH + H(+)</text>
        <dbReference type="Rhea" id="RHEA:19821"/>
        <dbReference type="ChEBI" id="CHEBI:15378"/>
        <dbReference type="ChEBI" id="CHEBI:15636"/>
        <dbReference type="ChEBI" id="CHEBI:18608"/>
        <dbReference type="ChEBI" id="CHEBI:57540"/>
        <dbReference type="ChEBI" id="CHEBI:57945"/>
        <dbReference type="EC" id="1.5.1.54"/>
    </reaction>
    <physiologicalReaction direction="right-to-left" evidence="11">
        <dbReference type="Rhea" id="RHEA:19823"/>
    </physiologicalReaction>
</comment>
<dbReference type="PANTHER" id="PTHR45754">
    <property type="entry name" value="METHYLENETETRAHYDROFOLATE REDUCTASE"/>
    <property type="match status" value="1"/>
</dbReference>
<keyword evidence="9" id="KW-0486">Methionine biosynthesis</keyword>
<dbReference type="AlphaFoldDB" id="A0A9E2KBN9"/>
<dbReference type="InterPro" id="IPR004620">
    <property type="entry name" value="MTHF_reductase_bac"/>
</dbReference>
<dbReference type="InterPro" id="IPR029041">
    <property type="entry name" value="FAD-linked_oxidoreductase-like"/>
</dbReference>
<keyword evidence="8" id="KW-0520">NAD</keyword>
<evidence type="ECO:0000256" key="9">
    <source>
        <dbReference type="ARBA" id="ARBA00023167"/>
    </source>
</evidence>
<accession>A0A9E2KBN9</accession>
<comment type="caution">
    <text evidence="13">The sequence shown here is derived from an EMBL/GenBank/DDBJ whole genome shotgun (WGS) entry which is preliminary data.</text>
</comment>
<dbReference type="CDD" id="cd00537">
    <property type="entry name" value="MTHFR"/>
    <property type="match status" value="1"/>
</dbReference>